<sequence length="377" mass="39778">MDHGLLLPVEARRVGFVTGHVLSWADACGRRGPMSGGNGASDKRGATIYDVARMAGVSHQTVSRFLAGKGGLRPRNRERVEAALKELNYRRSQTARSLATSRTYRLAALGYELSGTGPGKMMQGASQVARAAGYSLDIVSLDPVDDGDLTDALDLLGNRDIEGILATAPTEALDHALEGLRTDAPVVVVRDADLPERPEADGVDPVGVHALMRHLTDLGHRRIAHLGGPPAWVAARQRADAYAHAMRAAGLEPLAVAAGDWSSRSGYAAAPEVLAPGGVTAVVAANDRLALGLMLWLHEQGIAIPGEVSVVGYDDVPEAAFFHPPLTTVHLDFQAIGAAAMRSLITMIEQPDVDARPRFPVPELVPRASSGPAPELP</sequence>
<dbReference type="SUPFAM" id="SSF53822">
    <property type="entry name" value="Periplasmic binding protein-like I"/>
    <property type="match status" value="1"/>
</dbReference>
<keyword evidence="3" id="KW-0804">Transcription</keyword>
<dbReference type="Pfam" id="PF13377">
    <property type="entry name" value="Peripla_BP_3"/>
    <property type="match status" value="1"/>
</dbReference>
<dbReference type="GO" id="GO:0003700">
    <property type="term" value="F:DNA-binding transcription factor activity"/>
    <property type="evidence" value="ECO:0007669"/>
    <property type="project" value="TreeGrafter"/>
</dbReference>
<dbReference type="Proteomes" id="UP000248764">
    <property type="component" value="Unassembled WGS sequence"/>
</dbReference>
<dbReference type="PANTHER" id="PTHR30146:SF153">
    <property type="entry name" value="LACTOSE OPERON REPRESSOR"/>
    <property type="match status" value="1"/>
</dbReference>
<dbReference type="GO" id="GO:0000976">
    <property type="term" value="F:transcription cis-regulatory region binding"/>
    <property type="evidence" value="ECO:0007669"/>
    <property type="project" value="TreeGrafter"/>
</dbReference>
<keyword evidence="1" id="KW-0805">Transcription regulation</keyword>
<dbReference type="InterPro" id="IPR028082">
    <property type="entry name" value="Peripla_BP_I"/>
</dbReference>
<proteinExistence type="predicted"/>
<dbReference type="InterPro" id="IPR046335">
    <property type="entry name" value="LacI/GalR-like_sensor"/>
</dbReference>
<dbReference type="Gene3D" id="3.40.50.2300">
    <property type="match status" value="2"/>
</dbReference>
<dbReference type="CDD" id="cd01392">
    <property type="entry name" value="HTH_LacI"/>
    <property type="match status" value="1"/>
</dbReference>
<dbReference type="Gene3D" id="1.10.260.40">
    <property type="entry name" value="lambda repressor-like DNA-binding domains"/>
    <property type="match status" value="1"/>
</dbReference>
<accession>A0A2W2CXE3</accession>
<dbReference type="InterPro" id="IPR010982">
    <property type="entry name" value="Lambda_DNA-bd_dom_sf"/>
</dbReference>
<feature type="domain" description="HTH lacI-type" evidence="4">
    <location>
        <begin position="46"/>
        <end position="100"/>
    </location>
</feature>
<keyword evidence="6" id="KW-1185">Reference proteome</keyword>
<dbReference type="EMBL" id="POTW01000012">
    <property type="protein sequence ID" value="PZF84863.1"/>
    <property type="molecule type" value="Genomic_DNA"/>
</dbReference>
<name>A0A2W2CXE3_9ACTN</name>
<comment type="caution">
    <text evidence="5">The sequence shown here is derived from an EMBL/GenBank/DDBJ whole genome shotgun (WGS) entry which is preliminary data.</text>
</comment>
<dbReference type="Pfam" id="PF00356">
    <property type="entry name" value="LacI"/>
    <property type="match status" value="1"/>
</dbReference>
<keyword evidence="2" id="KW-0238">DNA-binding</keyword>
<evidence type="ECO:0000313" key="6">
    <source>
        <dbReference type="Proteomes" id="UP000248764"/>
    </source>
</evidence>
<dbReference type="PROSITE" id="PS00356">
    <property type="entry name" value="HTH_LACI_1"/>
    <property type="match status" value="1"/>
</dbReference>
<dbReference type="PANTHER" id="PTHR30146">
    <property type="entry name" value="LACI-RELATED TRANSCRIPTIONAL REPRESSOR"/>
    <property type="match status" value="1"/>
</dbReference>
<dbReference type="InterPro" id="IPR000843">
    <property type="entry name" value="HTH_LacI"/>
</dbReference>
<evidence type="ECO:0000259" key="4">
    <source>
        <dbReference type="PROSITE" id="PS50932"/>
    </source>
</evidence>
<evidence type="ECO:0000313" key="5">
    <source>
        <dbReference type="EMBL" id="PZF84863.1"/>
    </source>
</evidence>
<evidence type="ECO:0000256" key="3">
    <source>
        <dbReference type="ARBA" id="ARBA00023163"/>
    </source>
</evidence>
<evidence type="ECO:0000256" key="1">
    <source>
        <dbReference type="ARBA" id="ARBA00023015"/>
    </source>
</evidence>
<dbReference type="SUPFAM" id="SSF47413">
    <property type="entry name" value="lambda repressor-like DNA-binding domains"/>
    <property type="match status" value="1"/>
</dbReference>
<reference evidence="5 6" key="1">
    <citation type="submission" date="2018-01" db="EMBL/GenBank/DDBJ databases">
        <title>Draft genome sequence of Jiangella sp. GTF31.</title>
        <authorList>
            <person name="Sahin N."/>
            <person name="Ay H."/>
            <person name="Saygin H."/>
        </authorList>
    </citation>
    <scope>NUCLEOTIDE SEQUENCE [LARGE SCALE GENOMIC DNA]</scope>
    <source>
        <strain evidence="5 6">GTF31</strain>
    </source>
</reference>
<protein>
    <submittedName>
        <fullName evidence="5">LacI family transcriptional regulator</fullName>
    </submittedName>
</protein>
<gene>
    <name evidence="5" type="ORF">C1I92_07320</name>
</gene>
<dbReference type="AlphaFoldDB" id="A0A2W2CXE3"/>
<dbReference type="CDD" id="cd01574">
    <property type="entry name" value="PBP1_LacI"/>
    <property type="match status" value="1"/>
</dbReference>
<dbReference type="PROSITE" id="PS50932">
    <property type="entry name" value="HTH_LACI_2"/>
    <property type="match status" value="1"/>
</dbReference>
<organism evidence="5 6">
    <name type="scientific">Jiangella anatolica</name>
    <dbReference type="NCBI Taxonomy" id="2670374"/>
    <lineage>
        <taxon>Bacteria</taxon>
        <taxon>Bacillati</taxon>
        <taxon>Actinomycetota</taxon>
        <taxon>Actinomycetes</taxon>
        <taxon>Jiangellales</taxon>
        <taxon>Jiangellaceae</taxon>
        <taxon>Jiangella</taxon>
    </lineage>
</organism>
<evidence type="ECO:0000256" key="2">
    <source>
        <dbReference type="ARBA" id="ARBA00023125"/>
    </source>
</evidence>
<dbReference type="SMART" id="SM00354">
    <property type="entry name" value="HTH_LACI"/>
    <property type="match status" value="1"/>
</dbReference>